<dbReference type="AlphaFoldDB" id="A0A381UF33"/>
<gene>
    <name evidence="9" type="ORF">METZ01_LOCUS79195</name>
</gene>
<evidence type="ECO:0000313" key="9">
    <source>
        <dbReference type="EMBL" id="SVA26341.1"/>
    </source>
</evidence>
<dbReference type="GO" id="GO:0055085">
    <property type="term" value="P:transmembrane transport"/>
    <property type="evidence" value="ECO:0007669"/>
    <property type="project" value="InterPro"/>
</dbReference>
<evidence type="ECO:0000256" key="7">
    <source>
        <dbReference type="SAM" id="Phobius"/>
    </source>
</evidence>
<dbReference type="GO" id="GO:0010438">
    <property type="term" value="P:cellular response to sulfur starvation"/>
    <property type="evidence" value="ECO:0007669"/>
    <property type="project" value="TreeGrafter"/>
</dbReference>
<dbReference type="GO" id="GO:0005886">
    <property type="term" value="C:plasma membrane"/>
    <property type="evidence" value="ECO:0007669"/>
    <property type="project" value="UniProtKB-SubCell"/>
</dbReference>
<feature type="transmembrane region" description="Helical" evidence="7">
    <location>
        <begin position="487"/>
        <end position="511"/>
    </location>
</feature>
<organism evidence="9">
    <name type="scientific">marine metagenome</name>
    <dbReference type="NCBI Taxonomy" id="408172"/>
    <lineage>
        <taxon>unclassified sequences</taxon>
        <taxon>metagenomes</taxon>
        <taxon>ecological metagenomes</taxon>
    </lineage>
</organism>
<sequence>MIVAILFIACLLLIISSIFFGQKLIRTEKTDAVFGNPERASGGWHWIISGVSSLLLLWFYFSWDAARSFFPLAANELCQLAKVSYAIKPGRSMLPLDKPRLKSTSLLERDSAQINHLEQTIPDAGFNENETKRILAIISELRTTLFALASPTHQTLKTTSELNKIASDIDKLTAQFSDPSYPGEPTAEELATANAQPGWGEVGIEIPYLPITNRGRKFDDASKSIGKIINQFVKIRNKSPYFNRQVDHTKSSIRQFKTYNEGVTDLEKPVAAKRKKLVKRINQVFRRVDDARIFPPAAFDSIEAAIRRFDLERNKQRGNLHLIDMFAMPGGSIIASSQACSEQGSGRWLPKPADAIRNFIHIMNPEIGYKNIPMLWYENKEIGKIIAPIIPDWVADLVPGEFPRHSENGEIPQNFKSKVLKFATGNYQSPSIPLPTGHIWDSLVRVFLGLFFGIICGVPLGIFMGLSRFAKGYFDPIIELYRPVPPLAWAPLVLTIFGIGDSGKIFLLFMVSFAIMVISSRAGATGTQLSKVHAAHSLGASKSQIIREVILPNSLPEILTGIRVAVGVCWGTLVAAEFLAGTTGIGFVENVARKQSDYEMIWVTIVILGVLGLLMDLIMRWIIARTIPWRGKG</sequence>
<dbReference type="CDD" id="cd06261">
    <property type="entry name" value="TM_PBP2"/>
    <property type="match status" value="1"/>
</dbReference>
<evidence type="ECO:0000256" key="2">
    <source>
        <dbReference type="ARBA" id="ARBA00022448"/>
    </source>
</evidence>
<keyword evidence="2" id="KW-0813">Transport</keyword>
<evidence type="ECO:0000256" key="5">
    <source>
        <dbReference type="ARBA" id="ARBA00022989"/>
    </source>
</evidence>
<keyword evidence="3" id="KW-1003">Cell membrane</keyword>
<evidence type="ECO:0000256" key="4">
    <source>
        <dbReference type="ARBA" id="ARBA00022692"/>
    </source>
</evidence>
<feature type="transmembrane region" description="Helical" evidence="7">
    <location>
        <begin position="600"/>
        <end position="623"/>
    </location>
</feature>
<proteinExistence type="predicted"/>
<accession>A0A381UF33</accession>
<dbReference type="PANTHER" id="PTHR30151">
    <property type="entry name" value="ALKANE SULFONATE ABC TRANSPORTER-RELATED, MEMBRANE SUBUNIT"/>
    <property type="match status" value="1"/>
</dbReference>
<dbReference type="FunFam" id="1.10.3720.10:FF:000003">
    <property type="entry name" value="Aliphatic sulfonate ABC transporter permease"/>
    <property type="match status" value="1"/>
</dbReference>
<name>A0A381UF33_9ZZZZ</name>
<dbReference type="EMBL" id="UINC01006241">
    <property type="protein sequence ID" value="SVA26341.1"/>
    <property type="molecule type" value="Genomic_DNA"/>
</dbReference>
<dbReference type="Pfam" id="PF00528">
    <property type="entry name" value="BPD_transp_1"/>
    <property type="match status" value="1"/>
</dbReference>
<keyword evidence="5 7" id="KW-1133">Transmembrane helix</keyword>
<evidence type="ECO:0000256" key="3">
    <source>
        <dbReference type="ARBA" id="ARBA00022475"/>
    </source>
</evidence>
<dbReference type="InterPro" id="IPR000515">
    <property type="entry name" value="MetI-like"/>
</dbReference>
<feature type="transmembrane region" description="Helical" evidence="7">
    <location>
        <begin position="446"/>
        <end position="467"/>
    </location>
</feature>
<keyword evidence="6 7" id="KW-0472">Membrane</keyword>
<dbReference type="PANTHER" id="PTHR30151:SF25">
    <property type="entry name" value="TAURINE TRANSPORT SYSTEM PERMEASE PROTEIN TAUC"/>
    <property type="match status" value="1"/>
</dbReference>
<protein>
    <recommendedName>
        <fullName evidence="8">ABC transmembrane type-1 domain-containing protein</fullName>
    </recommendedName>
</protein>
<dbReference type="PROSITE" id="PS50928">
    <property type="entry name" value="ABC_TM1"/>
    <property type="match status" value="1"/>
</dbReference>
<dbReference type="InterPro" id="IPR035906">
    <property type="entry name" value="MetI-like_sf"/>
</dbReference>
<evidence type="ECO:0000256" key="1">
    <source>
        <dbReference type="ARBA" id="ARBA00004651"/>
    </source>
</evidence>
<keyword evidence="4 7" id="KW-0812">Transmembrane</keyword>
<dbReference type="SUPFAM" id="SSF161098">
    <property type="entry name" value="MetI-like"/>
    <property type="match status" value="1"/>
</dbReference>
<feature type="transmembrane region" description="Helical" evidence="7">
    <location>
        <begin position="564"/>
        <end position="588"/>
    </location>
</feature>
<dbReference type="Gene3D" id="1.10.3720.10">
    <property type="entry name" value="MetI-like"/>
    <property type="match status" value="1"/>
</dbReference>
<feature type="domain" description="ABC transmembrane type-1" evidence="8">
    <location>
        <begin position="439"/>
        <end position="619"/>
    </location>
</feature>
<evidence type="ECO:0000259" key="8">
    <source>
        <dbReference type="PROSITE" id="PS50928"/>
    </source>
</evidence>
<reference evidence="9" key="1">
    <citation type="submission" date="2018-05" db="EMBL/GenBank/DDBJ databases">
        <authorList>
            <person name="Lanie J.A."/>
            <person name="Ng W.-L."/>
            <person name="Kazmierczak K.M."/>
            <person name="Andrzejewski T.M."/>
            <person name="Davidsen T.M."/>
            <person name="Wayne K.J."/>
            <person name="Tettelin H."/>
            <person name="Glass J.I."/>
            <person name="Rusch D."/>
            <person name="Podicherti R."/>
            <person name="Tsui H.-C.T."/>
            <person name="Winkler M.E."/>
        </authorList>
    </citation>
    <scope>NUCLEOTIDE SEQUENCE</scope>
</reference>
<evidence type="ECO:0000256" key="6">
    <source>
        <dbReference type="ARBA" id="ARBA00023136"/>
    </source>
</evidence>
<comment type="subcellular location">
    <subcellularLocation>
        <location evidence="1">Cell membrane</location>
        <topology evidence="1">Multi-pass membrane protein</topology>
    </subcellularLocation>
</comment>
<feature type="transmembrane region" description="Helical" evidence="7">
    <location>
        <begin position="45"/>
        <end position="63"/>
    </location>
</feature>